<dbReference type="Gene3D" id="1.20.5.170">
    <property type="match status" value="1"/>
</dbReference>
<feature type="compositionally biased region" description="Basic and acidic residues" evidence="4">
    <location>
        <begin position="620"/>
        <end position="633"/>
    </location>
</feature>
<organism evidence="6 7">
    <name type="scientific">Paramormyrops kingsleyae</name>
    <dbReference type="NCBI Taxonomy" id="1676925"/>
    <lineage>
        <taxon>Eukaryota</taxon>
        <taxon>Metazoa</taxon>
        <taxon>Chordata</taxon>
        <taxon>Craniata</taxon>
        <taxon>Vertebrata</taxon>
        <taxon>Euteleostomi</taxon>
        <taxon>Actinopterygii</taxon>
        <taxon>Neopterygii</taxon>
        <taxon>Teleostei</taxon>
        <taxon>Osteoglossocephala</taxon>
        <taxon>Osteoglossomorpha</taxon>
        <taxon>Osteoglossiformes</taxon>
        <taxon>Mormyridae</taxon>
        <taxon>Paramormyrops</taxon>
    </lineage>
</organism>
<dbReference type="GO" id="GO:0008307">
    <property type="term" value="F:structural constituent of muscle"/>
    <property type="evidence" value="ECO:0007669"/>
    <property type="project" value="InterPro"/>
</dbReference>
<evidence type="ECO:0000313" key="7">
    <source>
        <dbReference type="Proteomes" id="UP000261540"/>
    </source>
</evidence>
<dbReference type="GO" id="GO:0005200">
    <property type="term" value="F:structural constituent of cytoskeleton"/>
    <property type="evidence" value="ECO:0007669"/>
    <property type="project" value="InterPro"/>
</dbReference>
<feature type="compositionally biased region" description="Basic and acidic residues" evidence="4">
    <location>
        <begin position="480"/>
        <end position="503"/>
    </location>
</feature>
<evidence type="ECO:0000256" key="4">
    <source>
        <dbReference type="SAM" id="MobiDB-lite"/>
    </source>
</evidence>
<dbReference type="OrthoDB" id="9949055at2759"/>
<feature type="domain" description="IF rod" evidence="5">
    <location>
        <begin position="11"/>
        <end position="318"/>
    </location>
</feature>
<dbReference type="Gene3D" id="1.20.5.1160">
    <property type="entry name" value="Vasodilator-stimulated phosphoprotein"/>
    <property type="match status" value="1"/>
</dbReference>
<feature type="compositionally biased region" description="Basic and acidic residues" evidence="4">
    <location>
        <begin position="967"/>
        <end position="980"/>
    </location>
</feature>
<feature type="region of interest" description="Disordered" evidence="4">
    <location>
        <begin position="480"/>
        <end position="674"/>
    </location>
</feature>
<dbReference type="GO" id="GO:0005882">
    <property type="term" value="C:intermediate filament"/>
    <property type="evidence" value="ECO:0007669"/>
    <property type="project" value="UniProtKB-KW"/>
</dbReference>
<evidence type="ECO:0000256" key="1">
    <source>
        <dbReference type="ARBA" id="ARBA00022754"/>
    </source>
</evidence>
<feature type="compositionally biased region" description="Basic and acidic residues" evidence="4">
    <location>
        <begin position="1091"/>
        <end position="1106"/>
    </location>
</feature>
<feature type="compositionally biased region" description="Basic and acidic residues" evidence="4">
    <location>
        <begin position="540"/>
        <end position="553"/>
    </location>
</feature>
<keyword evidence="7" id="KW-1185">Reference proteome</keyword>
<dbReference type="GO" id="GO:0017166">
    <property type="term" value="F:vinculin binding"/>
    <property type="evidence" value="ECO:0007669"/>
    <property type="project" value="TreeGrafter"/>
</dbReference>
<dbReference type="GO" id="GO:0045104">
    <property type="term" value="P:intermediate filament cytoskeleton organization"/>
    <property type="evidence" value="ECO:0007669"/>
    <property type="project" value="InterPro"/>
</dbReference>
<feature type="compositionally biased region" description="Basic and acidic residues" evidence="4">
    <location>
        <begin position="452"/>
        <end position="462"/>
    </location>
</feature>
<feature type="region of interest" description="Disordered" evidence="4">
    <location>
        <begin position="965"/>
        <end position="1106"/>
    </location>
</feature>
<feature type="coiled-coil region" evidence="3">
    <location>
        <begin position="195"/>
        <end position="289"/>
    </location>
</feature>
<dbReference type="SMART" id="SM01391">
    <property type="entry name" value="Filament"/>
    <property type="match status" value="1"/>
</dbReference>
<keyword evidence="2 3" id="KW-0175">Coiled coil</keyword>
<evidence type="ECO:0000259" key="5">
    <source>
        <dbReference type="PROSITE" id="PS51842"/>
    </source>
</evidence>
<dbReference type="InterPro" id="IPR030634">
    <property type="entry name" value="SYNM"/>
</dbReference>
<evidence type="ECO:0000256" key="3">
    <source>
        <dbReference type="SAM" id="Coils"/>
    </source>
</evidence>
<feature type="compositionally biased region" description="Basic and acidic residues" evidence="4">
    <location>
        <begin position="1048"/>
        <end position="1075"/>
    </location>
</feature>
<dbReference type="GO" id="GO:0043034">
    <property type="term" value="C:costamere"/>
    <property type="evidence" value="ECO:0007669"/>
    <property type="project" value="TreeGrafter"/>
</dbReference>
<dbReference type="GO" id="GO:0031443">
    <property type="term" value="P:fast-twitch skeletal muscle fiber contraction"/>
    <property type="evidence" value="ECO:0007669"/>
    <property type="project" value="TreeGrafter"/>
</dbReference>
<dbReference type="GO" id="GO:0042383">
    <property type="term" value="C:sarcolemma"/>
    <property type="evidence" value="ECO:0007669"/>
    <property type="project" value="TreeGrafter"/>
</dbReference>
<dbReference type="PANTHER" id="PTHR47136:SF1">
    <property type="entry name" value="SYNEMIN"/>
    <property type="match status" value="1"/>
</dbReference>
<proteinExistence type="predicted"/>
<reference evidence="6" key="1">
    <citation type="submission" date="2025-08" db="UniProtKB">
        <authorList>
            <consortium name="Ensembl"/>
        </authorList>
    </citation>
    <scope>IDENTIFICATION</scope>
</reference>
<dbReference type="GO" id="GO:0060053">
    <property type="term" value="C:neurofilament cytoskeleton"/>
    <property type="evidence" value="ECO:0007669"/>
    <property type="project" value="TreeGrafter"/>
</dbReference>
<evidence type="ECO:0000256" key="2">
    <source>
        <dbReference type="ARBA" id="ARBA00023054"/>
    </source>
</evidence>
<dbReference type="PROSITE" id="PS51842">
    <property type="entry name" value="IF_ROD_2"/>
    <property type="match status" value="1"/>
</dbReference>
<dbReference type="PANTHER" id="PTHR47136">
    <property type="entry name" value="SYNEMIN"/>
    <property type="match status" value="1"/>
</dbReference>
<dbReference type="Proteomes" id="UP000261540">
    <property type="component" value="Unplaced"/>
</dbReference>
<dbReference type="Ensembl" id="ENSPKIT00000014912.1">
    <property type="protein sequence ID" value="ENSPKIP00000034014.1"/>
    <property type="gene ID" value="ENSPKIG00000013517.1"/>
</dbReference>
<feature type="compositionally biased region" description="Basic and acidic residues" evidence="4">
    <location>
        <begin position="660"/>
        <end position="674"/>
    </location>
</feature>
<dbReference type="STRING" id="1676925.ENSPKIP00000034014"/>
<dbReference type="AlphaFoldDB" id="A0A3B3STJ9"/>
<dbReference type="InterPro" id="IPR039008">
    <property type="entry name" value="IF_rod_dom"/>
</dbReference>
<protein>
    <submittedName>
        <fullName evidence="6">Synemin, intermediate filament protein</fullName>
    </submittedName>
</protein>
<keyword evidence="1" id="KW-0403">Intermediate filament</keyword>
<feature type="compositionally biased region" description="Polar residues" evidence="4">
    <location>
        <begin position="431"/>
        <end position="441"/>
    </location>
</feature>
<dbReference type="Pfam" id="PF00038">
    <property type="entry name" value="Filament"/>
    <property type="match status" value="1"/>
</dbReference>
<reference evidence="6" key="2">
    <citation type="submission" date="2025-09" db="UniProtKB">
        <authorList>
            <consortium name="Ensembl"/>
        </authorList>
    </citation>
    <scope>IDENTIFICATION</scope>
</reference>
<feature type="region of interest" description="Disordered" evidence="4">
    <location>
        <begin position="429"/>
        <end position="463"/>
    </location>
</feature>
<evidence type="ECO:0000313" key="6">
    <source>
        <dbReference type="Ensembl" id="ENSPKIP00000034014.1"/>
    </source>
</evidence>
<dbReference type="GeneTree" id="ENSGT00940000159268"/>
<feature type="coiled-coil region" evidence="3">
    <location>
        <begin position="1"/>
        <end position="145"/>
    </location>
</feature>
<dbReference type="GO" id="GO:0019215">
    <property type="term" value="F:intermediate filament binding"/>
    <property type="evidence" value="ECO:0007669"/>
    <property type="project" value="TreeGrafter"/>
</dbReference>
<accession>A0A3B3STJ9</accession>
<feature type="compositionally biased region" description="Basic and acidic residues" evidence="4">
    <location>
        <begin position="580"/>
        <end position="593"/>
    </location>
</feature>
<sequence>MLQFRRTFENEKVQLQELNRRLSHYLSRVKHLEQENACLVKEISVVRNERTFEWEDQYLAELRELRTTVDQLAFEKSKAEVERERLRREFQTVQTLLFEESGMCRDIDGELKACKVQFQQAQAKNADLEDFLFQLENESRLLQEEHRREISHVKNTIYSRALSNVTQTYRAVPPITVEEVEQCALSMSDNCMEMFEVYRKRVEDLEESLRADEAKVEDLRREKNQYATDFEKLRYELEEQNRLQVHLEGQLKNTQDKYRGELDHYQMIVEDLEQERMFLTSAIADKLKEHQDLMQVKMGLSLELAAYRALLEGEQRDAYLSAGRYLREAPRRIGSSIVRQDRRPPVNTGFETRYIEQVRSSKTSPGISHFRSYEGPGATIGRASSRRDIMLCSKTPQVPIIAVRPVTTLQKCDLKTEIAEEVMVQKKDVSQHSVNHQQSVKDFSPLPSPTSDQREIDREEANKTCVRVVSPPMMSLITMSEKEGGEDAGDVKADESEDRKEADYNVILEQGKIDEEEEVEGALTLEEVTITTQDDFSDDSQIKEEEESKRIDPAEEQEEGEGSQKEEVTVITQEEFSDDSQIKEEKESKRIDPAEEQEEGEGSQKEEVTVITQEEFSDDSQIKEEKESKRIDPAEEQEEGEGSQKEEVTEITQEEFSDDSQIKEEMESKRIDPAEEKTIATVSLEEIIEKVIKPAGLDAHLSSSPDSKITYHVEKTEAENGKTQIILESKIEEDLDVSDEALEELLSKEVKKVTLEDVKGTAAGSMIENLLSFGLAKGENLEKLSVNVEIIEEPLEAHSKEDSKVTPTTAFFQSSSKCIQIEELENDPPPPEHYDSGVEELKTSMIAKEYGTGESAEVQEGLKVTDVTYYIQETEYFVSTPDDDPEEGPLSSSEHCEAVHGLSDEMCNQEGPAISQEDSGSQELESKVTYMISELACSEDRDLLCVVEEEIQVSPQMKEATLDVLQEDSKDPKQQLREPLEELQGEVSGELKENVSLITRNDEEGDDGLSVDIRKVQKDSDENSMTIVAEINVSQTLEGSELLEEQDKDTFQETERSVNVDGSTEEHNSVSRSEESSTPQTDVRIRAPHPQADRSEEVSQEGDLKTWQEYTAECTETSQVLQSKEALPQLKVSQEETIVYLESREEA</sequence>
<dbReference type="KEGG" id="pki:111845044"/>
<dbReference type="SUPFAM" id="SSF64593">
    <property type="entry name" value="Intermediate filament protein, coiled coil region"/>
    <property type="match status" value="2"/>
</dbReference>
<name>A0A3B3STJ9_9TELE</name>
<feature type="compositionally biased region" description="Basic and acidic residues" evidence="4">
    <location>
        <begin position="1012"/>
        <end position="1021"/>
    </location>
</feature>